<sequence length="144" mass="16128">MEIRMFSLVLLLVMCSALLTEAQSWKDFKNKHIFGKMTKNACTKVMNQKKLPGSGPYVNSCKERNTFIKATDQQVKAVCTGAGKPVGGKLYKSDLPFSVVTCTGNPNQRYPKCEYKGNEDTRKITITCENKLPVHYQEDKVVVG</sequence>
<feature type="chain" id="PRO_5035959033" description="Ribonuclease A-domain domain-containing protein" evidence="5">
    <location>
        <begin position="23"/>
        <end position="144"/>
    </location>
</feature>
<dbReference type="CDD" id="cd06265">
    <property type="entry name" value="RNase_A_canonical"/>
    <property type="match status" value="1"/>
</dbReference>
<dbReference type="PRINTS" id="PR00794">
    <property type="entry name" value="RIBONUCLEASE"/>
</dbReference>
<evidence type="ECO:0000259" key="6">
    <source>
        <dbReference type="SMART" id="SM00092"/>
    </source>
</evidence>
<proteinExistence type="inferred from homology"/>
<dbReference type="InterPro" id="IPR001427">
    <property type="entry name" value="RNaseA"/>
</dbReference>
<comment type="caution">
    <text evidence="7">The sequence shown here is derived from an EMBL/GenBank/DDBJ whole genome shotgun (WGS) entry which is preliminary data.</text>
</comment>
<reference evidence="7" key="1">
    <citation type="submission" date="2020-08" db="EMBL/GenBank/DDBJ databases">
        <title>Chromosome-level assembly of Southern catfish (Silurus meridionalis) provides insights into visual adaptation to the nocturnal and benthic lifestyles.</title>
        <authorList>
            <person name="Zhang Y."/>
            <person name="Wang D."/>
            <person name="Peng Z."/>
        </authorList>
    </citation>
    <scope>NUCLEOTIDE SEQUENCE</scope>
    <source>
        <strain evidence="7">SWU-2019-XX</strain>
        <tissue evidence="7">Muscle</tissue>
    </source>
</reference>
<keyword evidence="5" id="KW-0732">Signal</keyword>
<evidence type="ECO:0000256" key="1">
    <source>
        <dbReference type="ARBA" id="ARBA00005600"/>
    </source>
</evidence>
<keyword evidence="2 5" id="KW-0540">Nuclease</keyword>
<dbReference type="InterPro" id="IPR036816">
    <property type="entry name" value="RNaseA-like_dom_sf"/>
</dbReference>
<evidence type="ECO:0000256" key="3">
    <source>
        <dbReference type="ARBA" id="ARBA00022759"/>
    </source>
</evidence>
<dbReference type="Proteomes" id="UP000606274">
    <property type="component" value="Unassembled WGS sequence"/>
</dbReference>
<keyword evidence="4 5" id="KW-0378">Hydrolase</keyword>
<evidence type="ECO:0000256" key="4">
    <source>
        <dbReference type="ARBA" id="ARBA00022801"/>
    </source>
</evidence>
<dbReference type="GO" id="GO:0016787">
    <property type="term" value="F:hydrolase activity"/>
    <property type="evidence" value="ECO:0007669"/>
    <property type="project" value="UniProtKB-KW"/>
</dbReference>
<dbReference type="SMART" id="SM00092">
    <property type="entry name" value="RNAse_Pc"/>
    <property type="match status" value="1"/>
</dbReference>
<dbReference type="SUPFAM" id="SSF54076">
    <property type="entry name" value="RNase A-like"/>
    <property type="match status" value="1"/>
</dbReference>
<dbReference type="InterPro" id="IPR023411">
    <property type="entry name" value="RNaseA_AS"/>
</dbReference>
<dbReference type="OrthoDB" id="8573660at2759"/>
<accession>A0A8T0AA39</accession>
<organism evidence="7 8">
    <name type="scientific">Silurus meridionalis</name>
    <name type="common">Southern catfish</name>
    <name type="synonym">Silurus soldatovi meridionalis</name>
    <dbReference type="NCBI Taxonomy" id="175797"/>
    <lineage>
        <taxon>Eukaryota</taxon>
        <taxon>Metazoa</taxon>
        <taxon>Chordata</taxon>
        <taxon>Craniata</taxon>
        <taxon>Vertebrata</taxon>
        <taxon>Euteleostomi</taxon>
        <taxon>Actinopterygii</taxon>
        <taxon>Neopterygii</taxon>
        <taxon>Teleostei</taxon>
        <taxon>Ostariophysi</taxon>
        <taxon>Siluriformes</taxon>
        <taxon>Siluridae</taxon>
        <taxon>Silurus</taxon>
    </lineage>
</organism>
<dbReference type="GO" id="GO:0050830">
    <property type="term" value="P:defense response to Gram-positive bacterium"/>
    <property type="evidence" value="ECO:0007669"/>
    <property type="project" value="TreeGrafter"/>
</dbReference>
<protein>
    <recommendedName>
        <fullName evidence="6">Ribonuclease A-domain domain-containing protein</fullName>
    </recommendedName>
</protein>
<keyword evidence="8" id="KW-1185">Reference proteome</keyword>
<keyword evidence="3 5" id="KW-0255">Endonuclease</keyword>
<evidence type="ECO:0000256" key="2">
    <source>
        <dbReference type="ARBA" id="ARBA00022722"/>
    </source>
</evidence>
<dbReference type="GO" id="GO:0004540">
    <property type="term" value="F:RNA nuclease activity"/>
    <property type="evidence" value="ECO:0007669"/>
    <property type="project" value="TreeGrafter"/>
</dbReference>
<dbReference type="InterPro" id="IPR023412">
    <property type="entry name" value="RNaseA_domain"/>
</dbReference>
<feature type="domain" description="Ribonuclease A-domain" evidence="6">
    <location>
        <begin position="21"/>
        <end position="142"/>
    </location>
</feature>
<dbReference type="AlphaFoldDB" id="A0A8T0AA39"/>
<dbReference type="PANTHER" id="PTHR11437">
    <property type="entry name" value="RIBONUCLEASE"/>
    <property type="match status" value="1"/>
</dbReference>
<evidence type="ECO:0000313" key="7">
    <source>
        <dbReference type="EMBL" id="KAF7688915.1"/>
    </source>
</evidence>
<dbReference type="Gene3D" id="3.10.130.10">
    <property type="entry name" value="Ribonuclease A-like domain"/>
    <property type="match status" value="1"/>
</dbReference>
<dbReference type="GO" id="GO:0003676">
    <property type="term" value="F:nucleic acid binding"/>
    <property type="evidence" value="ECO:0007669"/>
    <property type="project" value="InterPro"/>
</dbReference>
<evidence type="ECO:0000313" key="8">
    <source>
        <dbReference type="Proteomes" id="UP000606274"/>
    </source>
</evidence>
<gene>
    <name evidence="7" type="ORF">HF521_013722</name>
</gene>
<name>A0A8T0AA39_SILME</name>
<dbReference type="GO" id="GO:0004519">
    <property type="term" value="F:endonuclease activity"/>
    <property type="evidence" value="ECO:0007669"/>
    <property type="project" value="UniProtKB-KW"/>
</dbReference>
<comment type="similarity">
    <text evidence="1 5">Belongs to the pancreatic ribonuclease family.</text>
</comment>
<dbReference type="PROSITE" id="PS00127">
    <property type="entry name" value="RNASE_PANCREATIC"/>
    <property type="match status" value="1"/>
</dbReference>
<dbReference type="EMBL" id="JABFDY010000025">
    <property type="protein sequence ID" value="KAF7688915.1"/>
    <property type="molecule type" value="Genomic_DNA"/>
</dbReference>
<feature type="signal peptide" evidence="5">
    <location>
        <begin position="1"/>
        <end position="22"/>
    </location>
</feature>
<evidence type="ECO:0000256" key="5">
    <source>
        <dbReference type="RuleBase" id="RU000651"/>
    </source>
</evidence>
<dbReference type="Pfam" id="PF00074">
    <property type="entry name" value="RnaseA"/>
    <property type="match status" value="1"/>
</dbReference>